<sequence length="180" mass="18762">MQLGEGSTLWEDSIAVSYHWRPPLKPSSSLWKPTGRLFTIGCYSELMSIVESSPKGEGHLCPTGSLASTVHATVEPDPAPPLLSSGARHFANPSIAIPPQEDGHSTPLDRTSITTGDLDSGMTSVSAEARQSETPSFAVVPALPPMSVSDPSGSPVHAVSKLPEPTVSALVTLSSPPNTL</sequence>
<feature type="region of interest" description="Disordered" evidence="1">
    <location>
        <begin position="141"/>
        <end position="160"/>
    </location>
</feature>
<organism evidence="2 3">
    <name type="scientific">Erythroxylum novogranatense</name>
    <dbReference type="NCBI Taxonomy" id="1862640"/>
    <lineage>
        <taxon>Eukaryota</taxon>
        <taxon>Viridiplantae</taxon>
        <taxon>Streptophyta</taxon>
        <taxon>Embryophyta</taxon>
        <taxon>Tracheophyta</taxon>
        <taxon>Spermatophyta</taxon>
        <taxon>Magnoliopsida</taxon>
        <taxon>eudicotyledons</taxon>
        <taxon>Gunneridae</taxon>
        <taxon>Pentapetalae</taxon>
        <taxon>rosids</taxon>
        <taxon>fabids</taxon>
        <taxon>Malpighiales</taxon>
        <taxon>Erythroxylaceae</taxon>
        <taxon>Erythroxylum</taxon>
    </lineage>
</organism>
<comment type="caution">
    <text evidence="2">The sequence shown here is derived from an EMBL/GenBank/DDBJ whole genome shotgun (WGS) entry which is preliminary data.</text>
</comment>
<feature type="compositionally biased region" description="Polar residues" evidence="1">
    <location>
        <begin position="108"/>
        <end position="126"/>
    </location>
</feature>
<name>A0AAV8T8W2_9ROSI</name>
<evidence type="ECO:0000313" key="3">
    <source>
        <dbReference type="Proteomes" id="UP001159364"/>
    </source>
</evidence>
<proteinExistence type="predicted"/>
<dbReference type="EMBL" id="JAIWQS010000006">
    <property type="protein sequence ID" value="KAJ8763195.1"/>
    <property type="molecule type" value="Genomic_DNA"/>
</dbReference>
<protein>
    <submittedName>
        <fullName evidence="2">Uncharacterized protein</fullName>
    </submittedName>
</protein>
<gene>
    <name evidence="2" type="ORF">K2173_025580</name>
</gene>
<accession>A0AAV8T8W2</accession>
<dbReference type="Proteomes" id="UP001159364">
    <property type="component" value="Linkage Group LG06"/>
</dbReference>
<dbReference type="AlphaFoldDB" id="A0AAV8T8W2"/>
<feature type="region of interest" description="Disordered" evidence="1">
    <location>
        <begin position="94"/>
        <end position="133"/>
    </location>
</feature>
<reference evidence="2 3" key="1">
    <citation type="submission" date="2021-09" db="EMBL/GenBank/DDBJ databases">
        <title>Genomic insights and catalytic innovation underlie evolution of tropane alkaloids biosynthesis.</title>
        <authorList>
            <person name="Wang Y.-J."/>
            <person name="Tian T."/>
            <person name="Huang J.-P."/>
            <person name="Huang S.-X."/>
        </authorList>
    </citation>
    <scope>NUCLEOTIDE SEQUENCE [LARGE SCALE GENOMIC DNA]</scope>
    <source>
        <strain evidence="2">KIB-2018</strain>
        <tissue evidence="2">Leaf</tissue>
    </source>
</reference>
<evidence type="ECO:0000256" key="1">
    <source>
        <dbReference type="SAM" id="MobiDB-lite"/>
    </source>
</evidence>
<evidence type="ECO:0000313" key="2">
    <source>
        <dbReference type="EMBL" id="KAJ8763195.1"/>
    </source>
</evidence>
<keyword evidence="3" id="KW-1185">Reference proteome</keyword>